<dbReference type="EMBL" id="BQNB010008834">
    <property type="protein sequence ID" value="GJS54923.1"/>
    <property type="molecule type" value="Genomic_DNA"/>
</dbReference>
<proteinExistence type="predicted"/>
<keyword evidence="1" id="KW-0548">Nucleotidyltransferase</keyword>
<reference evidence="1" key="2">
    <citation type="submission" date="2022-01" db="EMBL/GenBank/DDBJ databases">
        <authorList>
            <person name="Yamashiro T."/>
            <person name="Shiraishi A."/>
            <person name="Satake H."/>
            <person name="Nakayama K."/>
        </authorList>
    </citation>
    <scope>NUCLEOTIDE SEQUENCE</scope>
</reference>
<protein>
    <submittedName>
        <fullName evidence="1">RNA-directed DNA polymerase, eukaryota, reverse transcriptase zinc-binding domain protein</fullName>
    </submittedName>
</protein>
<accession>A0ABQ4WPZ7</accession>
<evidence type="ECO:0000313" key="1">
    <source>
        <dbReference type="EMBL" id="GJS54923.1"/>
    </source>
</evidence>
<sequence length="211" mass="23952">MGRSDLAVFKQDYRPEDFQELAWVKFQYLASLDKGGLGVSSLKAFNMLSNTYEVGASLLRNRFSPHSSGIVLPNSIHFKNRYVRRTKAEFDALISKIASLEPEELFDSDTCIWSLSHDDKFLVNSVRKHIDELSLISLSPRPVCEESNLLSTKESPWHTLYLLQLKEAKTNMNGEIGRIGGISDYANSLHHGMRDWKLISEQLPGRSDDAF</sequence>
<dbReference type="InterPro" id="IPR001005">
    <property type="entry name" value="SANT/Myb"/>
</dbReference>
<dbReference type="CDD" id="cd00167">
    <property type="entry name" value="SANT"/>
    <property type="match status" value="1"/>
</dbReference>
<keyword evidence="1" id="KW-0695">RNA-directed DNA polymerase</keyword>
<keyword evidence="2" id="KW-1185">Reference proteome</keyword>
<gene>
    <name evidence="1" type="ORF">Tco_0628285</name>
</gene>
<dbReference type="Proteomes" id="UP001151760">
    <property type="component" value="Unassembled WGS sequence"/>
</dbReference>
<evidence type="ECO:0000313" key="2">
    <source>
        <dbReference type="Proteomes" id="UP001151760"/>
    </source>
</evidence>
<name>A0ABQ4WPZ7_9ASTR</name>
<comment type="caution">
    <text evidence="1">The sequence shown here is derived from an EMBL/GenBank/DDBJ whole genome shotgun (WGS) entry which is preliminary data.</text>
</comment>
<reference evidence="1" key="1">
    <citation type="journal article" date="2022" name="Int. J. Mol. Sci.">
        <title>Draft Genome of Tanacetum Coccineum: Genomic Comparison of Closely Related Tanacetum-Family Plants.</title>
        <authorList>
            <person name="Yamashiro T."/>
            <person name="Shiraishi A."/>
            <person name="Nakayama K."/>
            <person name="Satake H."/>
        </authorList>
    </citation>
    <scope>NUCLEOTIDE SEQUENCE</scope>
</reference>
<keyword evidence="1" id="KW-0808">Transferase</keyword>
<organism evidence="1 2">
    <name type="scientific">Tanacetum coccineum</name>
    <dbReference type="NCBI Taxonomy" id="301880"/>
    <lineage>
        <taxon>Eukaryota</taxon>
        <taxon>Viridiplantae</taxon>
        <taxon>Streptophyta</taxon>
        <taxon>Embryophyta</taxon>
        <taxon>Tracheophyta</taxon>
        <taxon>Spermatophyta</taxon>
        <taxon>Magnoliopsida</taxon>
        <taxon>eudicotyledons</taxon>
        <taxon>Gunneridae</taxon>
        <taxon>Pentapetalae</taxon>
        <taxon>asterids</taxon>
        <taxon>campanulids</taxon>
        <taxon>Asterales</taxon>
        <taxon>Asteraceae</taxon>
        <taxon>Asteroideae</taxon>
        <taxon>Anthemideae</taxon>
        <taxon>Anthemidinae</taxon>
        <taxon>Tanacetum</taxon>
    </lineage>
</organism>
<dbReference type="GO" id="GO:0003964">
    <property type="term" value="F:RNA-directed DNA polymerase activity"/>
    <property type="evidence" value="ECO:0007669"/>
    <property type="project" value="UniProtKB-KW"/>
</dbReference>